<dbReference type="PANTHER" id="PTHR34220">
    <property type="entry name" value="SENSOR HISTIDINE KINASE YPDA"/>
    <property type="match status" value="1"/>
</dbReference>
<accession>A0ABR9T9R8</accession>
<reference evidence="3 4" key="1">
    <citation type="submission" date="2018-02" db="EMBL/GenBank/DDBJ databases">
        <title>Sphingobacterium KA21.</title>
        <authorList>
            <person name="Vasarhelyi B.M."/>
            <person name="Deshmukh S."/>
            <person name="Balint B."/>
            <person name="Kukolya J."/>
        </authorList>
    </citation>
    <scope>NUCLEOTIDE SEQUENCE [LARGE SCALE GENOMIC DNA]</scope>
    <source>
        <strain evidence="3 4">Ka21</strain>
    </source>
</reference>
<dbReference type="Pfam" id="PF06580">
    <property type="entry name" value="His_kinase"/>
    <property type="match status" value="1"/>
</dbReference>
<feature type="transmembrane region" description="Helical" evidence="1">
    <location>
        <begin position="74"/>
        <end position="94"/>
    </location>
</feature>
<sequence>MTTDDQHLYIGKLRIVLFLLGFIHLIFFFNGMNELFTFGSLIQRILSKFAKIIVRKNKMGFNCNRVNYPLKDWIKRSFIFSFCIVSILAIDIMYQDQPAFWCNILIAFICFFGVIVFNLLIHIHFDLKDPVKSPVYVKLLSFLSTLAICSLTFYVTTRLGVINMEEKRILNTSTFGFILLMVVRAAILNFIVQLWLYFVMNDHFRNQLELERSKLDKLNERAVNQMLRQQVQPHFLFNALSSLKSLIKKDSAMAESYLLQLSDYLRASFTTSEDGLATVKQEIQLCEDYLNMQKIRFNDAISYAINVSESVLKDSLPVFSLQPLVDNALKHNQYTVEHPLYIEVVDQDGWIIVRNNVCPRKTSHEDNNNYGLNNLKERFSYYLKESVHIHDHGNSFEVHVKIITP</sequence>
<dbReference type="PANTHER" id="PTHR34220:SF7">
    <property type="entry name" value="SENSOR HISTIDINE KINASE YPDA"/>
    <property type="match status" value="1"/>
</dbReference>
<name>A0ABR9T9R8_9SPHI</name>
<dbReference type="InterPro" id="IPR010559">
    <property type="entry name" value="Sig_transdc_His_kin_internal"/>
</dbReference>
<dbReference type="InterPro" id="IPR050640">
    <property type="entry name" value="Bact_2-comp_sensor_kinase"/>
</dbReference>
<evidence type="ECO:0000313" key="3">
    <source>
        <dbReference type="EMBL" id="MBE8722076.1"/>
    </source>
</evidence>
<evidence type="ECO:0000256" key="1">
    <source>
        <dbReference type="SAM" id="Phobius"/>
    </source>
</evidence>
<gene>
    <name evidence="3" type="ORF">C4F40_15210</name>
</gene>
<keyword evidence="1" id="KW-1133">Transmembrane helix</keyword>
<feature type="domain" description="Signal transduction histidine kinase internal region" evidence="2">
    <location>
        <begin position="225"/>
        <end position="300"/>
    </location>
</feature>
<comment type="caution">
    <text evidence="3">The sequence shown here is derived from an EMBL/GenBank/DDBJ whole genome shotgun (WGS) entry which is preliminary data.</text>
</comment>
<keyword evidence="1" id="KW-0812">Transmembrane</keyword>
<keyword evidence="4" id="KW-1185">Reference proteome</keyword>
<proteinExistence type="predicted"/>
<protein>
    <recommendedName>
        <fullName evidence="2">Signal transduction histidine kinase internal region domain-containing protein</fullName>
    </recommendedName>
</protein>
<dbReference type="EMBL" id="PSKQ01000022">
    <property type="protein sequence ID" value="MBE8722076.1"/>
    <property type="molecule type" value="Genomic_DNA"/>
</dbReference>
<evidence type="ECO:0000313" key="4">
    <source>
        <dbReference type="Proteomes" id="UP000618319"/>
    </source>
</evidence>
<organism evidence="3 4">
    <name type="scientific">Sphingobacterium pedocola</name>
    <dbReference type="NCBI Taxonomy" id="2082722"/>
    <lineage>
        <taxon>Bacteria</taxon>
        <taxon>Pseudomonadati</taxon>
        <taxon>Bacteroidota</taxon>
        <taxon>Sphingobacteriia</taxon>
        <taxon>Sphingobacteriales</taxon>
        <taxon>Sphingobacteriaceae</taxon>
        <taxon>Sphingobacterium</taxon>
    </lineage>
</organism>
<dbReference type="Proteomes" id="UP000618319">
    <property type="component" value="Unassembled WGS sequence"/>
</dbReference>
<feature type="transmembrane region" description="Helical" evidence="1">
    <location>
        <begin position="12"/>
        <end position="29"/>
    </location>
</feature>
<evidence type="ECO:0000259" key="2">
    <source>
        <dbReference type="Pfam" id="PF06580"/>
    </source>
</evidence>
<feature type="transmembrane region" description="Helical" evidence="1">
    <location>
        <begin position="100"/>
        <end position="123"/>
    </location>
</feature>
<dbReference type="Gene3D" id="3.30.565.10">
    <property type="entry name" value="Histidine kinase-like ATPase, C-terminal domain"/>
    <property type="match status" value="1"/>
</dbReference>
<feature type="transmembrane region" description="Helical" evidence="1">
    <location>
        <begin position="175"/>
        <end position="198"/>
    </location>
</feature>
<dbReference type="InterPro" id="IPR036890">
    <property type="entry name" value="HATPase_C_sf"/>
</dbReference>
<keyword evidence="1" id="KW-0472">Membrane</keyword>
<feature type="transmembrane region" description="Helical" evidence="1">
    <location>
        <begin position="135"/>
        <end position="155"/>
    </location>
</feature>